<accession>A0A8H7F8J4</accession>
<feature type="compositionally biased region" description="Polar residues" evidence="1">
    <location>
        <begin position="115"/>
        <end position="134"/>
    </location>
</feature>
<evidence type="ECO:0000313" key="3">
    <source>
        <dbReference type="Proteomes" id="UP000629468"/>
    </source>
</evidence>
<gene>
    <name evidence="2" type="ORF">Agabi119p4_2088</name>
</gene>
<protein>
    <submittedName>
        <fullName evidence="2">Uncharacterized protein</fullName>
    </submittedName>
</protein>
<comment type="caution">
    <text evidence="2">The sequence shown here is derived from an EMBL/GenBank/DDBJ whole genome shotgun (WGS) entry which is preliminary data.</text>
</comment>
<evidence type="ECO:0000256" key="1">
    <source>
        <dbReference type="SAM" id="MobiDB-lite"/>
    </source>
</evidence>
<dbReference type="AlphaFoldDB" id="A0A8H7F8J4"/>
<dbReference type="EMBL" id="JABXXO010000003">
    <property type="protein sequence ID" value="KAF7782712.1"/>
    <property type="molecule type" value="Genomic_DNA"/>
</dbReference>
<proteinExistence type="predicted"/>
<feature type="region of interest" description="Disordered" evidence="1">
    <location>
        <begin position="88"/>
        <end position="147"/>
    </location>
</feature>
<dbReference type="Proteomes" id="UP000629468">
    <property type="component" value="Unassembled WGS sequence"/>
</dbReference>
<evidence type="ECO:0000313" key="2">
    <source>
        <dbReference type="EMBL" id="KAF7782712.1"/>
    </source>
</evidence>
<name>A0A8H7F8J4_AGABI</name>
<organism evidence="2 3">
    <name type="scientific">Agaricus bisporus var. burnettii</name>
    <dbReference type="NCBI Taxonomy" id="192524"/>
    <lineage>
        <taxon>Eukaryota</taxon>
        <taxon>Fungi</taxon>
        <taxon>Dikarya</taxon>
        <taxon>Basidiomycota</taxon>
        <taxon>Agaricomycotina</taxon>
        <taxon>Agaricomycetes</taxon>
        <taxon>Agaricomycetidae</taxon>
        <taxon>Agaricales</taxon>
        <taxon>Agaricineae</taxon>
        <taxon>Agaricaceae</taxon>
        <taxon>Agaricus</taxon>
    </lineage>
</organism>
<sequence>MSLSHNCGSTRRQLPPTPSCQCATLLSYKPRPQPVFRPEAPKESLKEMFDDIFRIGTAYLIRSGEWIPPAEMAYFECLNELDVPECISPPQLDQDRPFGPFVEPQDGHKKVEASHPQTTLDSAVKSDATQQPEKLQTEEPASPETQNIERDHDIKLASQPNVEQGVVPLIVESVFTTVLEEPNPIVHCITEDELGTMGWKDLFKLARARGVGHGPMMKSRQEFVKKIVEKFGVEIPIYENDKLPKEFPSKHSSCRWVCHHQGRYRRQRPVFQRY</sequence>
<reference evidence="2 3" key="1">
    <citation type="journal article" name="Sci. Rep.">
        <title>Telomere-to-telomere assembled and centromere annotated genomes of the two main subspecies of the button mushroom Agaricus bisporus reveal especially polymorphic chromosome ends.</title>
        <authorList>
            <person name="Sonnenberg A.S.M."/>
            <person name="Sedaghat-Telgerd N."/>
            <person name="Lavrijssen B."/>
            <person name="Ohm R.A."/>
            <person name="Hendrickx P.M."/>
            <person name="Scholtmeijer K."/>
            <person name="Baars J.J.P."/>
            <person name="van Peer A."/>
        </authorList>
    </citation>
    <scope>NUCLEOTIDE SEQUENCE [LARGE SCALE GENOMIC DNA]</scope>
    <source>
        <strain evidence="2 3">H119_p4</strain>
    </source>
</reference>